<evidence type="ECO:0000313" key="8">
    <source>
        <dbReference type="EMBL" id="MBB3701800.1"/>
    </source>
</evidence>
<evidence type="ECO:0000256" key="5">
    <source>
        <dbReference type="ARBA" id="ARBA00023237"/>
    </source>
</evidence>
<dbReference type="InterPro" id="IPR039910">
    <property type="entry name" value="D15-like"/>
</dbReference>
<feature type="coiled-coil region" evidence="6">
    <location>
        <begin position="112"/>
        <end position="139"/>
    </location>
</feature>
<sequence length="854" mass="96360">MKQDNIFSQDIARAMSFRSLLRVSKSVMGLVLLLLLFLTSCSTTSKLPSDEQLYIGIDKIAYTNTPTKKTKIRRDSVGVITTIADVANTVSDVLAGRTDGNTLDKLKDAALNGQKTKAEQKAEEQAEAAERAANKEAFETAKEEVEAVLAYPPNNALFGSSSLRSPFQLGLWFYNGFVDAKSGLGKWIYKCFAQQPVYVTTVNPDMRIKVAQNTLQNYGYFRSKVGYKIIEQKNPKQAKISYTVNVGPLSRFDSIQYYSFGAQQDSLLHSTKSKHLLTKGAPFSVVKLANEQTRIGSLLRENGYYYWLDDYTTYQADTLIRKNFVQLRVMPKPSIPAVANHPWYIGQTYINVRRNEEEQLNASRTDQNFTYTYGGNKMPLRSSMWRHAVMHNKDELYHYTDQRNTLEKLNKIGVFNMLDVSYVPRDTAANCDSLDIYISAQMGKRYDSDFEMNTTLKSNQQVGPGLSYEMNKRNAFRGGETVSFKIFGSYEWQFGSGIRSSNSLLNSYELGSQLSFTFPRFFAPIISRHRLNFPAETTFAINGDWKRRAGFFTLVSAGLSATYNWYKKSNMLHELTPLSIDFNNTINTSHTYDSIMAANPTLAVSMRDQFIPAMSYTFTYTSTARHRNKLMVQLHAKEAGNLFSGFYAATGKKFNEQNKRIFGSPFAQFVKTTAEMHYTLPINNRLTLATRFFGGVIFSYGNSTTAPYSEQFYAGGANSVRGFTIRTIGPGSYRSNDSKYSYIDQTGDIKLEVNTELRAHLFGSLYGATFIDAGNVWLMREDANRPGGRLSASTLKNIAVGTGVGLRYDLEFLVLRFDLGIGLHAPYKTNRSGFYNLEKFKDGLVFHFAIGYPF</sequence>
<keyword evidence="5" id="KW-0998">Cell outer membrane</keyword>
<keyword evidence="6" id="KW-0175">Coiled coil</keyword>
<keyword evidence="3" id="KW-0732">Signal</keyword>
<evidence type="ECO:0000256" key="4">
    <source>
        <dbReference type="ARBA" id="ARBA00023136"/>
    </source>
</evidence>
<evidence type="ECO:0000259" key="7">
    <source>
        <dbReference type="Pfam" id="PF01103"/>
    </source>
</evidence>
<feature type="domain" description="Bacterial surface antigen (D15)" evidence="7">
    <location>
        <begin position="506"/>
        <end position="853"/>
    </location>
</feature>
<dbReference type="RefSeq" id="WP_244957386.1">
    <property type="nucleotide sequence ID" value="NZ_JACICA010000001.1"/>
</dbReference>
<dbReference type="EMBL" id="JACICA010000001">
    <property type="protein sequence ID" value="MBB3701800.1"/>
    <property type="molecule type" value="Genomic_DNA"/>
</dbReference>
<dbReference type="Proteomes" id="UP000541425">
    <property type="component" value="Unassembled WGS sequence"/>
</dbReference>
<comment type="caution">
    <text evidence="8">The sequence shown here is derived from an EMBL/GenBank/DDBJ whole genome shotgun (WGS) entry which is preliminary data.</text>
</comment>
<organism evidence="8 9">
    <name type="scientific">Alloprevotella rava</name>
    <dbReference type="NCBI Taxonomy" id="671218"/>
    <lineage>
        <taxon>Bacteria</taxon>
        <taxon>Pseudomonadati</taxon>
        <taxon>Bacteroidota</taxon>
        <taxon>Bacteroidia</taxon>
        <taxon>Bacteroidales</taxon>
        <taxon>Prevotellaceae</taxon>
        <taxon>Alloprevotella</taxon>
    </lineage>
</organism>
<keyword evidence="2" id="KW-0812">Transmembrane</keyword>
<dbReference type="GO" id="GO:0019867">
    <property type="term" value="C:outer membrane"/>
    <property type="evidence" value="ECO:0007669"/>
    <property type="project" value="InterPro"/>
</dbReference>
<protein>
    <submittedName>
        <fullName evidence="8">Outer membrane protein assembly factor BamA</fullName>
    </submittedName>
</protein>
<name>A0A7W5Y0R2_9BACT</name>
<evidence type="ECO:0000256" key="1">
    <source>
        <dbReference type="ARBA" id="ARBA00004370"/>
    </source>
</evidence>
<evidence type="ECO:0000313" key="9">
    <source>
        <dbReference type="Proteomes" id="UP000541425"/>
    </source>
</evidence>
<keyword evidence="4" id="KW-0472">Membrane</keyword>
<dbReference type="AlphaFoldDB" id="A0A7W5Y0R2"/>
<evidence type="ECO:0000256" key="2">
    <source>
        <dbReference type="ARBA" id="ARBA00022692"/>
    </source>
</evidence>
<evidence type="ECO:0000256" key="3">
    <source>
        <dbReference type="ARBA" id="ARBA00022729"/>
    </source>
</evidence>
<dbReference type="Pfam" id="PF01103">
    <property type="entry name" value="Omp85"/>
    <property type="match status" value="1"/>
</dbReference>
<dbReference type="InterPro" id="IPR000184">
    <property type="entry name" value="Bac_surfAg_D15"/>
</dbReference>
<proteinExistence type="predicted"/>
<dbReference type="PANTHER" id="PTHR12815:SF47">
    <property type="entry name" value="TRANSLOCATION AND ASSEMBLY MODULE SUBUNIT TAMA"/>
    <property type="match status" value="1"/>
</dbReference>
<comment type="subcellular location">
    <subcellularLocation>
        <location evidence="1">Membrane</location>
    </subcellularLocation>
</comment>
<gene>
    <name evidence="8" type="ORF">FHS60_000242</name>
</gene>
<evidence type="ECO:0000256" key="6">
    <source>
        <dbReference type="SAM" id="Coils"/>
    </source>
</evidence>
<dbReference type="Gene3D" id="2.40.160.50">
    <property type="entry name" value="membrane protein fhac: a member of the omp85/tpsb transporter family"/>
    <property type="match status" value="1"/>
</dbReference>
<reference evidence="8 9" key="1">
    <citation type="submission" date="2020-08" db="EMBL/GenBank/DDBJ databases">
        <title>Genomic Encyclopedia of Type Strains, Phase IV (KMG-IV): sequencing the most valuable type-strain genomes for metagenomic binning, comparative biology and taxonomic classification.</title>
        <authorList>
            <person name="Goeker M."/>
        </authorList>
    </citation>
    <scope>NUCLEOTIDE SEQUENCE [LARGE SCALE GENOMIC DNA]</scope>
    <source>
        <strain evidence="8 9">DSM 22548</strain>
    </source>
</reference>
<accession>A0A7W5Y0R2</accession>
<dbReference type="PANTHER" id="PTHR12815">
    <property type="entry name" value="SORTING AND ASSEMBLY MACHINERY SAMM50 PROTEIN FAMILY MEMBER"/>
    <property type="match status" value="1"/>
</dbReference>